<proteinExistence type="predicted"/>
<comment type="caution">
    <text evidence="1">The sequence shown here is derived from an EMBL/GenBank/DDBJ whole genome shotgun (WGS) entry which is preliminary data.</text>
</comment>
<dbReference type="AlphaFoldDB" id="A0A8H7YUI6"/>
<dbReference type="EMBL" id="JAEVHI010000002">
    <property type="protein sequence ID" value="KAG5298810.1"/>
    <property type="molecule type" value="Genomic_DNA"/>
</dbReference>
<protein>
    <submittedName>
        <fullName evidence="1">Uncharacterized protein</fullName>
    </submittedName>
</protein>
<accession>A0A8H7YUI6</accession>
<dbReference type="Proteomes" id="UP000670092">
    <property type="component" value="Unassembled WGS sequence"/>
</dbReference>
<dbReference type="VEuPathDB" id="FungiDB:I7I52_08900"/>
<name>A0A8H7YUI6_AJECA</name>
<sequence>MQECGEATVSQALFYSEFYFSNAFSKYFNNAELMFVSLMSELLPSFLFEFILSAFSLALPPSSPIFPLFQCFDFHRYATRERYFI</sequence>
<evidence type="ECO:0000313" key="2">
    <source>
        <dbReference type="Proteomes" id="UP000670092"/>
    </source>
</evidence>
<organism evidence="1 2">
    <name type="scientific">Ajellomyces capsulatus</name>
    <name type="common">Darling's disease fungus</name>
    <name type="synonym">Histoplasma capsulatum</name>
    <dbReference type="NCBI Taxonomy" id="5037"/>
    <lineage>
        <taxon>Eukaryota</taxon>
        <taxon>Fungi</taxon>
        <taxon>Dikarya</taxon>
        <taxon>Ascomycota</taxon>
        <taxon>Pezizomycotina</taxon>
        <taxon>Eurotiomycetes</taxon>
        <taxon>Eurotiomycetidae</taxon>
        <taxon>Onygenales</taxon>
        <taxon>Ajellomycetaceae</taxon>
        <taxon>Histoplasma</taxon>
    </lineage>
</organism>
<reference evidence="1 2" key="1">
    <citation type="submission" date="2021-01" db="EMBL/GenBank/DDBJ databases">
        <title>Chromosome-level genome assembly of a human fungal pathogen reveals clustering of transcriptionally co-regulated genes.</title>
        <authorList>
            <person name="Voorhies M."/>
            <person name="Cohen S."/>
            <person name="Shea T.P."/>
            <person name="Petrus S."/>
            <person name="Munoz J.F."/>
            <person name="Poplawski S."/>
            <person name="Goldman W.E."/>
            <person name="Michael T."/>
            <person name="Cuomo C.A."/>
            <person name="Sil A."/>
            <person name="Beyhan S."/>
        </authorList>
    </citation>
    <scope>NUCLEOTIDE SEQUENCE [LARGE SCALE GENOMIC DNA]</scope>
    <source>
        <strain evidence="1 2">G184AR</strain>
    </source>
</reference>
<gene>
    <name evidence="1" type="ORF">I7I52_08900</name>
</gene>
<evidence type="ECO:0000313" key="1">
    <source>
        <dbReference type="EMBL" id="KAG5298810.1"/>
    </source>
</evidence>